<comment type="subcellular location">
    <subcellularLocation>
        <location evidence="3">Cytoplasm</location>
    </subcellularLocation>
</comment>
<dbReference type="EC" id="3.1.3.5" evidence="5"/>
<evidence type="ECO:0000259" key="10">
    <source>
        <dbReference type="Pfam" id="PF01975"/>
    </source>
</evidence>
<dbReference type="GO" id="GO:0004309">
    <property type="term" value="F:exopolyphosphatase activity"/>
    <property type="evidence" value="ECO:0007669"/>
    <property type="project" value="TreeGrafter"/>
</dbReference>
<dbReference type="EMBL" id="VSSQ01023742">
    <property type="protein sequence ID" value="MPM70855.1"/>
    <property type="molecule type" value="Genomic_DNA"/>
</dbReference>
<dbReference type="Pfam" id="PF01975">
    <property type="entry name" value="SurE"/>
    <property type="match status" value="1"/>
</dbReference>
<organism evidence="11">
    <name type="scientific">bioreactor metagenome</name>
    <dbReference type="NCBI Taxonomy" id="1076179"/>
    <lineage>
        <taxon>unclassified sequences</taxon>
        <taxon>metagenomes</taxon>
        <taxon>ecological metagenomes</taxon>
    </lineage>
</organism>
<dbReference type="NCBIfam" id="NF001490">
    <property type="entry name" value="PRK00346.1-4"/>
    <property type="match status" value="1"/>
</dbReference>
<evidence type="ECO:0000256" key="9">
    <source>
        <dbReference type="ARBA" id="ARBA00022801"/>
    </source>
</evidence>
<keyword evidence="7" id="KW-0479">Metal-binding</keyword>
<dbReference type="PANTHER" id="PTHR30457">
    <property type="entry name" value="5'-NUCLEOTIDASE SURE"/>
    <property type="match status" value="1"/>
</dbReference>
<evidence type="ECO:0000256" key="6">
    <source>
        <dbReference type="ARBA" id="ARBA00022490"/>
    </source>
</evidence>
<dbReference type="GO" id="GO:0005737">
    <property type="term" value="C:cytoplasm"/>
    <property type="evidence" value="ECO:0007669"/>
    <property type="project" value="UniProtKB-SubCell"/>
</dbReference>
<dbReference type="InterPro" id="IPR002828">
    <property type="entry name" value="SurE-like_Pase/nucleotidase"/>
</dbReference>
<comment type="similarity">
    <text evidence="4">Belongs to the SurE nucleotidase family.</text>
</comment>
<dbReference type="NCBIfam" id="TIGR00087">
    <property type="entry name" value="surE"/>
    <property type="match status" value="1"/>
</dbReference>
<evidence type="ECO:0000256" key="1">
    <source>
        <dbReference type="ARBA" id="ARBA00000815"/>
    </source>
</evidence>
<evidence type="ECO:0000256" key="8">
    <source>
        <dbReference type="ARBA" id="ARBA00022741"/>
    </source>
</evidence>
<dbReference type="HAMAP" id="MF_00060">
    <property type="entry name" value="SurE"/>
    <property type="match status" value="1"/>
</dbReference>
<sequence length="258" mass="27496">MHILVTNDDGVFAPGLLALVKEMKKLGRVSVLAPDHNWSASGHVKTLSRPLRAKPVELADGTPALSSDGAPSDCVALAVMGVVDGPIDLVVSGINTNANIGHDVTYSGTVTAAMEGVISGIPSVAVSLDAPEYHIGPLDYTAAATATRKVCEALLNHLLPKNVLLNVNVPYLEEKEFKGYKISRQGMRIYNDKLVKREDPRGRPYYWIGGDPPSGVNELGTDFGDLAAGFVSITPIQLDMTAYSLMEELKSWKIAGDG</sequence>
<protein>
    <recommendedName>
        <fullName evidence="5">5'-nucleotidase</fullName>
        <ecNumber evidence="5">3.1.3.5</ecNumber>
    </recommendedName>
</protein>
<gene>
    <name evidence="11" type="primary">surE_26</name>
    <name evidence="11" type="ORF">SDC9_117816</name>
</gene>
<comment type="catalytic activity">
    <reaction evidence="1">
        <text>a ribonucleoside 5'-phosphate + H2O = a ribonucleoside + phosphate</text>
        <dbReference type="Rhea" id="RHEA:12484"/>
        <dbReference type="ChEBI" id="CHEBI:15377"/>
        <dbReference type="ChEBI" id="CHEBI:18254"/>
        <dbReference type="ChEBI" id="CHEBI:43474"/>
        <dbReference type="ChEBI" id="CHEBI:58043"/>
        <dbReference type="EC" id="3.1.3.5"/>
    </reaction>
</comment>
<dbReference type="PANTHER" id="PTHR30457:SF12">
    <property type="entry name" value="5'_3'-NUCLEOTIDASE SURE"/>
    <property type="match status" value="1"/>
</dbReference>
<evidence type="ECO:0000313" key="11">
    <source>
        <dbReference type="EMBL" id="MPM70855.1"/>
    </source>
</evidence>
<accession>A0A645C006</accession>
<dbReference type="FunFam" id="3.40.1210.10:FF:000001">
    <property type="entry name" value="5'/3'-nucleotidase SurE"/>
    <property type="match status" value="1"/>
</dbReference>
<evidence type="ECO:0000256" key="5">
    <source>
        <dbReference type="ARBA" id="ARBA00012643"/>
    </source>
</evidence>
<keyword evidence="6" id="KW-0963">Cytoplasm</keyword>
<proteinExistence type="inferred from homology"/>
<dbReference type="InterPro" id="IPR036523">
    <property type="entry name" value="SurE-like_sf"/>
</dbReference>
<reference evidence="11" key="1">
    <citation type="submission" date="2019-08" db="EMBL/GenBank/DDBJ databases">
        <authorList>
            <person name="Kucharzyk K."/>
            <person name="Murdoch R.W."/>
            <person name="Higgins S."/>
            <person name="Loffler F."/>
        </authorList>
    </citation>
    <scope>NUCLEOTIDE SEQUENCE</scope>
</reference>
<dbReference type="SUPFAM" id="SSF64167">
    <property type="entry name" value="SurE-like"/>
    <property type="match status" value="1"/>
</dbReference>
<dbReference type="GO" id="GO:0008254">
    <property type="term" value="F:3'-nucleotidase activity"/>
    <property type="evidence" value="ECO:0007669"/>
    <property type="project" value="TreeGrafter"/>
</dbReference>
<evidence type="ECO:0000256" key="7">
    <source>
        <dbReference type="ARBA" id="ARBA00022723"/>
    </source>
</evidence>
<feature type="domain" description="Survival protein SurE-like phosphatase/nucleotidase" evidence="10">
    <location>
        <begin position="3"/>
        <end position="191"/>
    </location>
</feature>
<dbReference type="Gene3D" id="3.40.1210.10">
    <property type="entry name" value="Survival protein SurE-like phosphatase/nucleotidase"/>
    <property type="match status" value="1"/>
</dbReference>
<evidence type="ECO:0000256" key="3">
    <source>
        <dbReference type="ARBA" id="ARBA00004496"/>
    </source>
</evidence>
<dbReference type="AlphaFoldDB" id="A0A645C006"/>
<keyword evidence="8" id="KW-0547">Nucleotide-binding</keyword>
<dbReference type="GO" id="GO:0000166">
    <property type="term" value="F:nucleotide binding"/>
    <property type="evidence" value="ECO:0007669"/>
    <property type="project" value="UniProtKB-KW"/>
</dbReference>
<comment type="cofactor">
    <cofactor evidence="2">
        <name>Mg(2+)</name>
        <dbReference type="ChEBI" id="CHEBI:18420"/>
    </cofactor>
</comment>
<evidence type="ECO:0000256" key="4">
    <source>
        <dbReference type="ARBA" id="ARBA00011062"/>
    </source>
</evidence>
<dbReference type="InterPro" id="IPR030048">
    <property type="entry name" value="SurE"/>
</dbReference>
<comment type="caution">
    <text evidence="11">The sequence shown here is derived from an EMBL/GenBank/DDBJ whole genome shotgun (WGS) entry which is preliminary data.</text>
</comment>
<evidence type="ECO:0000256" key="2">
    <source>
        <dbReference type="ARBA" id="ARBA00001946"/>
    </source>
</evidence>
<dbReference type="GO" id="GO:0008253">
    <property type="term" value="F:5'-nucleotidase activity"/>
    <property type="evidence" value="ECO:0007669"/>
    <property type="project" value="UniProtKB-EC"/>
</dbReference>
<keyword evidence="9 11" id="KW-0378">Hydrolase</keyword>
<name>A0A645C006_9ZZZZ</name>
<dbReference type="GO" id="GO:0046872">
    <property type="term" value="F:metal ion binding"/>
    <property type="evidence" value="ECO:0007669"/>
    <property type="project" value="UniProtKB-KW"/>
</dbReference>